<keyword evidence="2" id="KW-1185">Reference proteome</keyword>
<dbReference type="EMBL" id="CAWYQH010000103">
    <property type="protein sequence ID" value="CAK8686832.1"/>
    <property type="molecule type" value="Genomic_DNA"/>
</dbReference>
<organism evidence="1 2">
    <name type="scientific">Clavelina lepadiformis</name>
    <name type="common">Light-bulb sea squirt</name>
    <name type="synonym">Ascidia lepadiformis</name>
    <dbReference type="NCBI Taxonomy" id="159417"/>
    <lineage>
        <taxon>Eukaryota</taxon>
        <taxon>Metazoa</taxon>
        <taxon>Chordata</taxon>
        <taxon>Tunicata</taxon>
        <taxon>Ascidiacea</taxon>
        <taxon>Aplousobranchia</taxon>
        <taxon>Clavelinidae</taxon>
        <taxon>Clavelina</taxon>
    </lineage>
</organism>
<evidence type="ECO:0000313" key="1">
    <source>
        <dbReference type="EMBL" id="CAK8686832.1"/>
    </source>
</evidence>
<accession>A0ABP0G6N0</accession>
<dbReference type="Proteomes" id="UP001642483">
    <property type="component" value="Unassembled WGS sequence"/>
</dbReference>
<gene>
    <name evidence="1" type="ORF">CVLEPA_LOCUS18864</name>
</gene>
<reference evidence="1 2" key="1">
    <citation type="submission" date="2024-02" db="EMBL/GenBank/DDBJ databases">
        <authorList>
            <person name="Daric V."/>
            <person name="Darras S."/>
        </authorList>
    </citation>
    <scope>NUCLEOTIDE SEQUENCE [LARGE SCALE GENOMIC DNA]</scope>
</reference>
<name>A0ABP0G6N0_CLALP</name>
<comment type="caution">
    <text evidence="1">The sequence shown here is derived from an EMBL/GenBank/DDBJ whole genome shotgun (WGS) entry which is preliminary data.</text>
</comment>
<proteinExistence type="predicted"/>
<sequence>MNPTDLPLMHQVCLHLPPASLFLIHSCLVHKTVCSGANKKNRKVRKKHFLYEDLRGVEESSSRNGLFRHWQKLHRSMLYVSRQSRSIQPRREYYTENSDHVSLYLLADKCDRRSAIPKASTRFSSQRSAVSHFVKCRIFPKGMKCGDIAESWNAE</sequence>
<protein>
    <submittedName>
        <fullName evidence="1">Uncharacterized protein</fullName>
    </submittedName>
</protein>
<evidence type="ECO:0000313" key="2">
    <source>
        <dbReference type="Proteomes" id="UP001642483"/>
    </source>
</evidence>